<feature type="non-terminal residue" evidence="1">
    <location>
        <position position="68"/>
    </location>
</feature>
<proteinExistence type="predicted"/>
<dbReference type="CTD" id="20326716"/>
<evidence type="ECO:0000313" key="2">
    <source>
        <dbReference type="Proteomes" id="UP000054324"/>
    </source>
</evidence>
<dbReference type="RefSeq" id="XP_009162536.1">
    <property type="nucleotide sequence ID" value="XM_009164272.1"/>
</dbReference>
<dbReference type="Proteomes" id="UP000054324">
    <property type="component" value="Unassembled WGS sequence"/>
</dbReference>
<sequence length="68" mass="7884">MGGSFTRTSGETIHSLRFEFRAHTVILNRKNRNSITWTDEGWNQRNKVRLNGAQIIADCARIHVWSLD</sequence>
<dbReference type="GeneID" id="20326716"/>
<organism evidence="1 2">
    <name type="scientific">Opisthorchis viverrini</name>
    <name type="common">Southeast Asian liver fluke</name>
    <dbReference type="NCBI Taxonomy" id="6198"/>
    <lineage>
        <taxon>Eukaryota</taxon>
        <taxon>Metazoa</taxon>
        <taxon>Spiralia</taxon>
        <taxon>Lophotrochozoa</taxon>
        <taxon>Platyhelminthes</taxon>
        <taxon>Trematoda</taxon>
        <taxon>Digenea</taxon>
        <taxon>Opisthorchiida</taxon>
        <taxon>Opisthorchiata</taxon>
        <taxon>Opisthorchiidae</taxon>
        <taxon>Opisthorchis</taxon>
    </lineage>
</organism>
<evidence type="ECO:0000313" key="1">
    <source>
        <dbReference type="EMBL" id="KER33787.1"/>
    </source>
</evidence>
<reference evidence="1 2" key="1">
    <citation type="submission" date="2013-11" db="EMBL/GenBank/DDBJ databases">
        <title>Opisthorchis viverrini - life in the bile duct.</title>
        <authorList>
            <person name="Young N.D."/>
            <person name="Nagarajan N."/>
            <person name="Lin S.J."/>
            <person name="Korhonen P.K."/>
            <person name="Jex A.R."/>
            <person name="Hall R.S."/>
            <person name="Safavi-Hemami H."/>
            <person name="Kaewkong W."/>
            <person name="Bertrand D."/>
            <person name="Gao S."/>
            <person name="Seet Q."/>
            <person name="Wongkham S."/>
            <person name="Teh B.T."/>
            <person name="Wongkham C."/>
            <person name="Intapan P.M."/>
            <person name="Maleewong W."/>
            <person name="Yang X."/>
            <person name="Hu M."/>
            <person name="Wang Z."/>
            <person name="Hofmann A."/>
            <person name="Sternberg P.W."/>
            <person name="Tan P."/>
            <person name="Wang J."/>
            <person name="Gasser R.B."/>
        </authorList>
    </citation>
    <scope>NUCLEOTIDE SEQUENCE [LARGE SCALE GENOMIC DNA]</scope>
</reference>
<gene>
    <name evidence="1" type="ORF">T265_12548</name>
</gene>
<dbReference type="KEGG" id="ovi:T265_12548"/>
<accession>A0A075A641</accession>
<dbReference type="AlphaFoldDB" id="A0A075A641"/>
<name>A0A075A641_OPIVI</name>
<dbReference type="EMBL" id="KL596622">
    <property type="protein sequence ID" value="KER33787.1"/>
    <property type="molecule type" value="Genomic_DNA"/>
</dbReference>
<keyword evidence="2" id="KW-1185">Reference proteome</keyword>
<protein>
    <submittedName>
        <fullName evidence="1">Uncharacterized protein</fullName>
    </submittedName>
</protein>